<evidence type="ECO:0000313" key="2">
    <source>
        <dbReference type="EMBL" id="RSX51463.1"/>
    </source>
</evidence>
<dbReference type="Proteomes" id="UP000288607">
    <property type="component" value="Unassembled WGS sequence"/>
</dbReference>
<evidence type="ECO:0000313" key="3">
    <source>
        <dbReference type="Proteomes" id="UP000288607"/>
    </source>
</evidence>
<dbReference type="InterPro" id="IPR036388">
    <property type="entry name" value="WH-like_DNA-bd_sf"/>
</dbReference>
<proteinExistence type="predicted"/>
<dbReference type="Pfam" id="PF13601">
    <property type="entry name" value="HTH_34"/>
    <property type="match status" value="1"/>
</dbReference>
<dbReference type="AlphaFoldDB" id="A0A430FF22"/>
<dbReference type="InterPro" id="IPR027395">
    <property type="entry name" value="WH_DNA-bd_dom"/>
</dbReference>
<keyword evidence="3" id="KW-1185">Reference proteome</keyword>
<protein>
    <submittedName>
        <fullName evidence="2">ArsR family transcriptional regulator</fullName>
    </submittedName>
</protein>
<dbReference type="SUPFAM" id="SSF46785">
    <property type="entry name" value="Winged helix' DNA-binding domain"/>
    <property type="match status" value="1"/>
</dbReference>
<dbReference type="PANTHER" id="PTHR37318:SF1">
    <property type="entry name" value="BSL7504 PROTEIN"/>
    <property type="match status" value="1"/>
</dbReference>
<evidence type="ECO:0000259" key="1">
    <source>
        <dbReference type="Pfam" id="PF13601"/>
    </source>
</evidence>
<dbReference type="OrthoDB" id="4952043at2"/>
<comment type="caution">
    <text evidence="2">The sequence shown here is derived from an EMBL/GenBank/DDBJ whole genome shotgun (WGS) entry which is preliminary data.</text>
</comment>
<reference evidence="2 3" key="1">
    <citation type="submission" date="2018-09" db="EMBL/GenBank/DDBJ databases">
        <title>Characterization of the phylogenetic diversity of five novel species belonging to the genus Bifidobacterium.</title>
        <authorList>
            <person name="Lugli G.A."/>
            <person name="Duranti S."/>
            <person name="Milani C."/>
        </authorList>
    </citation>
    <scope>NUCLEOTIDE SEQUENCE [LARGE SCALE GENOMIC DNA]</scope>
    <source>
        <strain evidence="2 3">2028B</strain>
    </source>
</reference>
<sequence>MPDKSNDSPIEPKFDETIHAPVRLRICGMLDAYDKLRFDALRDTLDVSDAVCSKHLKTLADHGYVTLSKKAERGSGKGYKVTWASFTDAGRAAFQAHVAALKQIVAGG</sequence>
<feature type="domain" description="Winged helix DNA-binding" evidence="1">
    <location>
        <begin position="22"/>
        <end position="105"/>
    </location>
</feature>
<dbReference type="InterPro" id="IPR011991">
    <property type="entry name" value="ArsR-like_HTH"/>
</dbReference>
<dbReference type="Gene3D" id="1.10.10.10">
    <property type="entry name" value="Winged helix-like DNA-binding domain superfamily/Winged helix DNA-binding domain"/>
    <property type="match status" value="1"/>
</dbReference>
<dbReference type="InterPro" id="IPR036390">
    <property type="entry name" value="WH_DNA-bd_sf"/>
</dbReference>
<dbReference type="CDD" id="cd00090">
    <property type="entry name" value="HTH_ARSR"/>
    <property type="match status" value="1"/>
</dbReference>
<accession>A0A430FF22</accession>
<gene>
    <name evidence="2" type="ORF">D2E23_0726</name>
</gene>
<organism evidence="2 3">
    <name type="scientific">Bifidobacterium callimiconis</name>
    <dbReference type="NCBI Taxonomy" id="2306973"/>
    <lineage>
        <taxon>Bacteria</taxon>
        <taxon>Bacillati</taxon>
        <taxon>Actinomycetota</taxon>
        <taxon>Actinomycetes</taxon>
        <taxon>Bifidobacteriales</taxon>
        <taxon>Bifidobacteriaceae</taxon>
        <taxon>Bifidobacterium</taxon>
    </lineage>
</organism>
<dbReference type="EMBL" id="QXGJ01000003">
    <property type="protein sequence ID" value="RSX51463.1"/>
    <property type="molecule type" value="Genomic_DNA"/>
</dbReference>
<name>A0A430FF22_9BIFI</name>
<dbReference type="RefSeq" id="WP_126029657.1">
    <property type="nucleotide sequence ID" value="NZ_QXGJ01000003.1"/>
</dbReference>
<dbReference type="PANTHER" id="PTHR37318">
    <property type="entry name" value="BSL7504 PROTEIN"/>
    <property type="match status" value="1"/>
</dbReference>